<evidence type="ECO:0008006" key="3">
    <source>
        <dbReference type="Google" id="ProtNLM"/>
    </source>
</evidence>
<dbReference type="InterPro" id="IPR027417">
    <property type="entry name" value="P-loop_NTPase"/>
</dbReference>
<dbReference type="Gene3D" id="3.40.50.300">
    <property type="entry name" value="P-loop containing nucleotide triphosphate hydrolases"/>
    <property type="match status" value="1"/>
</dbReference>
<proteinExistence type="predicted"/>
<comment type="caution">
    <text evidence="1">The sequence shown here is derived from an EMBL/GenBank/DDBJ whole genome shotgun (WGS) entry which is preliminary data.</text>
</comment>
<dbReference type="Proteomes" id="UP000294003">
    <property type="component" value="Unassembled WGS sequence"/>
</dbReference>
<evidence type="ECO:0000313" key="1">
    <source>
        <dbReference type="EMBL" id="RYO81699.1"/>
    </source>
</evidence>
<organism evidence="1 2">
    <name type="scientific">Monosporascus cannonballus</name>
    <dbReference type="NCBI Taxonomy" id="155416"/>
    <lineage>
        <taxon>Eukaryota</taxon>
        <taxon>Fungi</taxon>
        <taxon>Dikarya</taxon>
        <taxon>Ascomycota</taxon>
        <taxon>Pezizomycotina</taxon>
        <taxon>Sordariomycetes</taxon>
        <taxon>Xylariomycetidae</taxon>
        <taxon>Xylariales</taxon>
        <taxon>Xylariales incertae sedis</taxon>
        <taxon>Monosporascus</taxon>
    </lineage>
</organism>
<keyword evidence="2" id="KW-1185">Reference proteome</keyword>
<dbReference type="EMBL" id="QJNS01000243">
    <property type="protein sequence ID" value="RYO81699.1"/>
    <property type="molecule type" value="Genomic_DNA"/>
</dbReference>
<name>A0ABY0H416_9PEZI</name>
<sequence length="254" mass="27870">MAIIPATYHAQKRFVPTGLGGQGKSEVCLKVTDELREEFWGVFWVDASSQSTAKAGVSTIAKMLGSRETESDGPQPLLSNIDTKRHWLLILDNADDPDVDYQQYYPSVGYEELGSLDKGDCIPLLLQPMGLSAESQAVTSAAEKVIHILGSHTLAIIQAGSYIAQGGCSPSDYPLVFQRQRERLLKFNLTQAQSRYHNVYAALEASAQTLDMPESESGRDALCLLQVLSQFHYENVLPGLLQGAWNGAQEVRKP</sequence>
<reference evidence="1 2" key="1">
    <citation type="submission" date="2018-06" db="EMBL/GenBank/DDBJ databases">
        <title>Complete Genomes of Monosporascus.</title>
        <authorList>
            <person name="Robinson A.J."/>
            <person name="Natvig D.O."/>
        </authorList>
    </citation>
    <scope>NUCLEOTIDE SEQUENCE [LARGE SCALE GENOMIC DNA]</scope>
    <source>
        <strain evidence="1 2">CBS 609.92</strain>
    </source>
</reference>
<gene>
    <name evidence="1" type="ORF">DL762_006976</name>
</gene>
<protein>
    <recommendedName>
        <fullName evidence="3">NB-ARC domain-containing protein</fullName>
    </recommendedName>
</protein>
<accession>A0ABY0H416</accession>
<evidence type="ECO:0000313" key="2">
    <source>
        <dbReference type="Proteomes" id="UP000294003"/>
    </source>
</evidence>
<dbReference type="SUPFAM" id="SSF52540">
    <property type="entry name" value="P-loop containing nucleoside triphosphate hydrolases"/>
    <property type="match status" value="1"/>
</dbReference>